<dbReference type="OrthoDB" id="5337308at2759"/>
<dbReference type="Proteomes" id="UP000800036">
    <property type="component" value="Unassembled WGS sequence"/>
</dbReference>
<dbReference type="AlphaFoldDB" id="A0A6A5VN83"/>
<sequence>MKLLGAAFCAAAALLAIASAAPSRYTTLNASTLVRRFEPLPLADDQLWDEAVCKGGRLVGLMLGSDAEAGPQITETKNRQPPSASSEWQGNLIQEMSTWKWHNDFVEDVYGDMDESWHVQSVVDALNINGKPKSQGGKMIPYKVVHGDPNDKNVAPGDQKYTVNGKEYRCTAAQHAFTINPTDGVIIGQFLESPATATERTWYRRGTPDELPALRKLSDIFWGYWNRDNPNIANIRYFWMMDIANEDTEQLIARVLNQKGKKSAGGPASRLT</sequence>
<evidence type="ECO:0000256" key="2">
    <source>
        <dbReference type="SAM" id="SignalP"/>
    </source>
</evidence>
<dbReference type="EMBL" id="ML976661">
    <property type="protein sequence ID" value="KAF1978040.1"/>
    <property type="molecule type" value="Genomic_DNA"/>
</dbReference>
<feature type="compositionally biased region" description="Polar residues" evidence="1">
    <location>
        <begin position="73"/>
        <end position="88"/>
    </location>
</feature>
<reference evidence="3" key="1">
    <citation type="journal article" date="2020" name="Stud. Mycol.">
        <title>101 Dothideomycetes genomes: a test case for predicting lifestyles and emergence of pathogens.</title>
        <authorList>
            <person name="Haridas S."/>
            <person name="Albert R."/>
            <person name="Binder M."/>
            <person name="Bloem J."/>
            <person name="Labutti K."/>
            <person name="Salamov A."/>
            <person name="Andreopoulos B."/>
            <person name="Baker S."/>
            <person name="Barry K."/>
            <person name="Bills G."/>
            <person name="Bluhm B."/>
            <person name="Cannon C."/>
            <person name="Castanera R."/>
            <person name="Culley D."/>
            <person name="Daum C."/>
            <person name="Ezra D."/>
            <person name="Gonzalez J."/>
            <person name="Henrissat B."/>
            <person name="Kuo A."/>
            <person name="Liang C."/>
            <person name="Lipzen A."/>
            <person name="Lutzoni F."/>
            <person name="Magnuson J."/>
            <person name="Mondo S."/>
            <person name="Nolan M."/>
            <person name="Ohm R."/>
            <person name="Pangilinan J."/>
            <person name="Park H.-J."/>
            <person name="Ramirez L."/>
            <person name="Alfaro M."/>
            <person name="Sun H."/>
            <person name="Tritt A."/>
            <person name="Yoshinaga Y."/>
            <person name="Zwiers L.-H."/>
            <person name="Turgeon B."/>
            <person name="Goodwin S."/>
            <person name="Spatafora J."/>
            <person name="Crous P."/>
            <person name="Grigoriev I."/>
        </authorList>
    </citation>
    <scope>NUCLEOTIDE SEQUENCE</scope>
    <source>
        <strain evidence="3">CBS 107.79</strain>
    </source>
</reference>
<feature type="signal peptide" evidence="2">
    <location>
        <begin position="1"/>
        <end position="20"/>
    </location>
</feature>
<evidence type="ECO:0000313" key="3">
    <source>
        <dbReference type="EMBL" id="KAF1978040.1"/>
    </source>
</evidence>
<organism evidence="3 4">
    <name type="scientific">Bimuria novae-zelandiae CBS 107.79</name>
    <dbReference type="NCBI Taxonomy" id="1447943"/>
    <lineage>
        <taxon>Eukaryota</taxon>
        <taxon>Fungi</taxon>
        <taxon>Dikarya</taxon>
        <taxon>Ascomycota</taxon>
        <taxon>Pezizomycotina</taxon>
        <taxon>Dothideomycetes</taxon>
        <taxon>Pleosporomycetidae</taxon>
        <taxon>Pleosporales</taxon>
        <taxon>Massarineae</taxon>
        <taxon>Didymosphaeriaceae</taxon>
        <taxon>Bimuria</taxon>
    </lineage>
</organism>
<feature type="chain" id="PRO_5025409939" evidence="2">
    <location>
        <begin position="21"/>
        <end position="272"/>
    </location>
</feature>
<gene>
    <name evidence="3" type="ORF">BU23DRAFT_250221</name>
</gene>
<evidence type="ECO:0000256" key="1">
    <source>
        <dbReference type="SAM" id="MobiDB-lite"/>
    </source>
</evidence>
<name>A0A6A5VN83_9PLEO</name>
<protein>
    <submittedName>
        <fullName evidence="3">Uncharacterized protein</fullName>
    </submittedName>
</protein>
<evidence type="ECO:0000313" key="4">
    <source>
        <dbReference type="Proteomes" id="UP000800036"/>
    </source>
</evidence>
<proteinExistence type="predicted"/>
<keyword evidence="2" id="KW-0732">Signal</keyword>
<keyword evidence="4" id="KW-1185">Reference proteome</keyword>
<feature type="region of interest" description="Disordered" evidence="1">
    <location>
        <begin position="69"/>
        <end position="88"/>
    </location>
</feature>
<accession>A0A6A5VN83</accession>